<dbReference type="InterPro" id="IPR044926">
    <property type="entry name" value="RGS_subdomain_2"/>
</dbReference>
<feature type="domain" description="RGS" evidence="2">
    <location>
        <begin position="1093"/>
        <end position="1199"/>
    </location>
</feature>
<evidence type="ECO:0000313" key="3">
    <source>
        <dbReference type="EMBL" id="TFK05399.1"/>
    </source>
</evidence>
<proteinExistence type="predicted"/>
<dbReference type="SMART" id="SM00315">
    <property type="entry name" value="RGS"/>
    <property type="match status" value="2"/>
</dbReference>
<keyword evidence="4" id="KW-1185">Reference proteome</keyword>
<dbReference type="CDD" id="cd08725">
    <property type="entry name" value="RGS_RGS22_4"/>
    <property type="match status" value="1"/>
</dbReference>
<dbReference type="OrthoDB" id="10013157at2759"/>
<dbReference type="EMBL" id="QXTE01000115">
    <property type="protein sequence ID" value="TFK05399.1"/>
    <property type="molecule type" value="Genomic_DNA"/>
</dbReference>
<dbReference type="GO" id="GO:0005634">
    <property type="term" value="C:nucleus"/>
    <property type="evidence" value="ECO:0007669"/>
    <property type="project" value="TreeGrafter"/>
</dbReference>
<gene>
    <name evidence="3" type="ORF">DR999_PMT12012</name>
</gene>
<reference evidence="3 4" key="1">
    <citation type="submission" date="2019-04" db="EMBL/GenBank/DDBJ databases">
        <title>Draft genome of the big-headed turtle Platysternon megacephalum.</title>
        <authorList>
            <person name="Gong S."/>
        </authorList>
    </citation>
    <scope>NUCLEOTIDE SEQUENCE [LARGE SCALE GENOMIC DNA]</scope>
    <source>
        <strain evidence="3">DO16091913</strain>
        <tissue evidence="3">Muscle</tissue>
    </source>
</reference>
<dbReference type="Proteomes" id="UP000297703">
    <property type="component" value="Unassembled WGS sequence"/>
</dbReference>
<reference evidence="3 4" key="2">
    <citation type="submission" date="2019-04" db="EMBL/GenBank/DDBJ databases">
        <title>The genome sequence of big-headed turtle.</title>
        <authorList>
            <person name="Gong S."/>
        </authorList>
    </citation>
    <scope>NUCLEOTIDE SEQUENCE [LARGE SCALE GENOMIC DNA]</scope>
    <source>
        <strain evidence="3">DO16091913</strain>
        <tissue evidence="3">Muscle</tissue>
    </source>
</reference>
<dbReference type="STRING" id="55544.A0A4D9E586"/>
<dbReference type="InterPro" id="IPR016137">
    <property type="entry name" value="RGS"/>
</dbReference>
<feature type="domain" description="RGS" evidence="2">
    <location>
        <begin position="738"/>
        <end position="844"/>
    </location>
</feature>
<dbReference type="CDD" id="cd08727">
    <property type="entry name" value="RGS_RGS22_2"/>
    <property type="match status" value="1"/>
</dbReference>
<organism evidence="3 4">
    <name type="scientific">Platysternon megacephalum</name>
    <name type="common">big-headed turtle</name>
    <dbReference type="NCBI Taxonomy" id="55544"/>
    <lineage>
        <taxon>Eukaryota</taxon>
        <taxon>Metazoa</taxon>
        <taxon>Chordata</taxon>
        <taxon>Craniata</taxon>
        <taxon>Vertebrata</taxon>
        <taxon>Euteleostomi</taxon>
        <taxon>Archelosauria</taxon>
        <taxon>Testudinata</taxon>
        <taxon>Testudines</taxon>
        <taxon>Cryptodira</taxon>
        <taxon>Durocryptodira</taxon>
        <taxon>Testudinoidea</taxon>
        <taxon>Platysternidae</taxon>
        <taxon>Platysternon</taxon>
    </lineage>
</organism>
<dbReference type="GO" id="GO:0005737">
    <property type="term" value="C:cytoplasm"/>
    <property type="evidence" value="ECO:0007669"/>
    <property type="project" value="TreeGrafter"/>
</dbReference>
<comment type="caution">
    <text evidence="3">The sequence shown here is derived from an EMBL/GenBank/DDBJ whole genome shotgun (WGS) entry which is preliminary data.</text>
</comment>
<sequence>MREKRLTTEPPDITEDAFEDYLATDDMLVNYFNEFLNLPTFAEPVKFNPDFGIFEVVNDTPQCLENQLKKILHNQKPPSPIYDVTRKAKNDGQLSKKSSIFPDFSVDPNYSIMRLEREQGIQWIKKERLPAFLKSDCYFEYRLAKLLSQVEWSRTGINFIIDTTYYPWIMKRELTPPFPEEDEEELIMRKFYVSLGQATVTQTKDWFTLAKKSQQTTTTDTVTHPLVSTQIQGAQYWSTSPQRTVAYNHNVSPDSVPSQGTRSFSAQSYTDDLYSSSSSNLGVDSLAMEYSQRSLPLPQRTGTAKTSNVSGRSKSTEVDTSVSIADTPSHTMLRVYLDQKWENGAEEKENLEYDGRQEMAAFQTLEEFTSAYIQYIVNESVSKLTGQLAAKSKTDMNFSKLSKVFIHELSNNQLSATAAEPLTSQSISPANKLDSKGHCIKQETEEVSSSSRSESDVTDSRAAWCTSHRTYDIGNRNEFERFKKFIKGTLGERYWWLWMDIERLKVLKDTRRQQRQLDKMKKLYLVSSGDYFLNSEVLFKLDLLLGDQWNTRHLKWIQPEVVKPLLLYWGPRFCVTHTAAVQTASAKLKQWHTSHERPRTDIDPYPQMVTLLPLRAKSCIPRIAPSHPQRNETSSPTTLLKTNVMNLSSKRATRLLSATLLPSGTITKDDFYSVTSKPDVSRKRPKSVGSNMTRLSAVTDDTKCLKSQTDRKYTYAELLPGKSPTESVVLGGSKMECMLQSLYVENRAGYFFTRFCEKSGNELWKNSAYFWFDLQAYHQLFYQETLQPFKLCKQAQFLYATYIAPSASIDIGLQQDKKNEIYQKIEPPYEDLFDPAEEYILTLLLVPWMKMVEVDKSIYGKVELVEESRQLDSVYFRKLQALHQESVSKKDESVAPEVSPLPQPDVLREAQLLSEVPKEYRGCSLHDLIHNGLELEQFRLFLEEHSAVMDLMCWIDIEQFRRMLHKEKEKREEKSKDIKNKYLNKKYFFGPNSPATKEQQDQLMQSGGGWGHILHDRLSSAVLLEIQKYVQMRLEKKWLPLFLAKEQSGARRKTKTQIRDIAEDLLIQRNEKKVGSWKHVDNKWVSSSREIIMFRKALLNPVTALQFQRFVSLKGDLLENGVLFWQEVQKYKDLCHSHCDDATIQNKITAIINCFINSTIPPALQIDIPPEQAQKIIEHRRELGPYVFREAQMTIFALLFKFWPKFCEFRSNLADEKILPTLERKKEKKRQKVKRKTTEERLALIKQVKKVVSLSDSISVDETSMGRGTPSSVTGYGRQVSWSYSKYIEALEQERVLLKIQEDLEKRTSLFSTGVSSTTYLKPDFTANPEKSITSSNTSLIWEKQSKLPKDVGSESQIVNNLLLFGIHS</sequence>
<evidence type="ECO:0000259" key="2">
    <source>
        <dbReference type="PROSITE" id="PS50132"/>
    </source>
</evidence>
<dbReference type="PANTHER" id="PTHR46583">
    <property type="entry name" value="REGULATOR OF G-PROTEIN SIGNALING 22"/>
    <property type="match status" value="1"/>
</dbReference>
<evidence type="ECO:0000313" key="4">
    <source>
        <dbReference type="Proteomes" id="UP000297703"/>
    </source>
</evidence>
<dbReference type="InterPro" id="IPR048075">
    <property type="entry name" value="RGS22_RGS_second"/>
</dbReference>
<dbReference type="Gene3D" id="1.10.167.10">
    <property type="entry name" value="Regulator of G-protein Signalling 4, domain 2"/>
    <property type="match status" value="3"/>
</dbReference>
<dbReference type="Pfam" id="PF00615">
    <property type="entry name" value="RGS"/>
    <property type="match status" value="3"/>
</dbReference>
<dbReference type="PANTHER" id="PTHR46583:SF1">
    <property type="entry name" value="REGULATOR OF G-PROTEIN SIGNALING 22"/>
    <property type="match status" value="1"/>
</dbReference>
<protein>
    <submittedName>
        <fullName evidence="3">Microfibrillar-associated protein 1</fullName>
    </submittedName>
</protein>
<feature type="compositionally biased region" description="Polar residues" evidence="1">
    <location>
        <begin position="300"/>
        <end position="321"/>
    </location>
</feature>
<dbReference type="GO" id="GO:0001965">
    <property type="term" value="F:G-protein alpha-subunit binding"/>
    <property type="evidence" value="ECO:0007669"/>
    <property type="project" value="InterPro"/>
</dbReference>
<feature type="region of interest" description="Disordered" evidence="1">
    <location>
        <begin position="296"/>
        <end position="321"/>
    </location>
</feature>
<feature type="domain" description="RGS" evidence="2">
    <location>
        <begin position="924"/>
        <end position="983"/>
    </location>
</feature>
<evidence type="ECO:0000256" key="1">
    <source>
        <dbReference type="SAM" id="MobiDB-lite"/>
    </source>
</evidence>
<dbReference type="PROSITE" id="PS50132">
    <property type="entry name" value="RGS"/>
    <property type="match status" value="3"/>
</dbReference>
<dbReference type="GO" id="GO:0009966">
    <property type="term" value="P:regulation of signal transduction"/>
    <property type="evidence" value="ECO:0007669"/>
    <property type="project" value="InterPro"/>
</dbReference>
<dbReference type="InterPro" id="IPR042651">
    <property type="entry name" value="Rgs22"/>
</dbReference>
<dbReference type="SUPFAM" id="SSF48097">
    <property type="entry name" value="Regulator of G-protein signaling, RGS"/>
    <property type="match status" value="4"/>
</dbReference>
<dbReference type="InterPro" id="IPR036305">
    <property type="entry name" value="RGS_sf"/>
</dbReference>
<name>A0A4D9E586_9SAUR</name>
<accession>A0A4D9E586</accession>
<dbReference type="InterPro" id="IPR048074">
    <property type="entry name" value="RGS22_RGS_fourth"/>
</dbReference>